<keyword evidence="8" id="KW-0548">Nucleotidyltransferase</keyword>
<dbReference type="InterPro" id="IPR039537">
    <property type="entry name" value="Retrotran_Ty1/copia-like"/>
</dbReference>
<dbReference type="PANTHER" id="PTHR42648">
    <property type="entry name" value="TRANSPOSASE, PUTATIVE-RELATED"/>
    <property type="match status" value="1"/>
</dbReference>
<dbReference type="SUPFAM" id="SSF53098">
    <property type="entry name" value="Ribonuclease H-like"/>
    <property type="match status" value="1"/>
</dbReference>
<evidence type="ECO:0000256" key="11">
    <source>
        <dbReference type="SAM" id="MobiDB-lite"/>
    </source>
</evidence>
<keyword evidence="14" id="KW-1185">Reference proteome</keyword>
<protein>
    <submittedName>
        <fullName evidence="13">Retrovirus-related pol polyprotein from transposon TNT 1-94</fullName>
    </submittedName>
</protein>
<evidence type="ECO:0000313" key="13">
    <source>
        <dbReference type="EMBL" id="GJT81263.1"/>
    </source>
</evidence>
<dbReference type="InterPro" id="IPR001584">
    <property type="entry name" value="Integrase_cat-core"/>
</dbReference>
<evidence type="ECO:0000256" key="3">
    <source>
        <dbReference type="ARBA" id="ARBA00022759"/>
    </source>
</evidence>
<evidence type="ECO:0000256" key="2">
    <source>
        <dbReference type="ARBA" id="ARBA00022723"/>
    </source>
</evidence>
<keyword evidence="8" id="KW-0808">Transferase</keyword>
<evidence type="ECO:0000256" key="8">
    <source>
        <dbReference type="ARBA" id="ARBA00022932"/>
    </source>
</evidence>
<sequence length="633" mass="72454">MDLCGPMRVASINGKKYILVIVDDYSRYTWVYFLCTKDEAPNMIINIINQVQRNIKAQILKIRTDNGTEFKNKKLRSFYAKLGIVHKTSISQTPQQNGVVQCRNHTLVEAARTMLIFLKTTEFLWAETITTACFTQNRSIVHIRYNKTPYELIRGRKPNIQYFHVFGSLCYPTNDHDNLGKMKPKADIGIFIGYSESSRGFHIYNLQTKKIMETIHVKFDELTTMAFECNNSKPKFNCMNFQDSSEDSQSVLSKTDLDNLFGPLYEEYYATRPLEVSDNSDSNTLDNEDTSSSSSIVVEEDEAPQIVSSSAEQVATELNTPVLNDNADELVQEDVAKLDGNVFYNPLQTLVFEEAESSSTYQDPSNMHEWAGHQFARLEAVRIFVAYAAQKNFFIYQMDVKTKFLNGPLKVEVFVHQPDGFVDPYFPNHVYRLKKALYGLKQAPRAWKHGMEKCDTVTTPMATAKIDAYLQDADHAGYNDDCKSTSGGIQFLGDKLVSWSSKKQDCTAMSTAEAEYISLSACCAQVICMSTQLLDYGFRYNKILKYCDSKSAIVISCNLVQHSRTKHINIHYHFINEHVEKCIIELYFVETEYQLADLFIKALPRERFKYLVHRIGMICMTPTELERLEKLSS</sequence>
<accession>A0ABQ5H2G6</accession>
<proteinExistence type="predicted"/>
<name>A0ABQ5H2G6_9ASTR</name>
<keyword evidence="8" id="KW-0239">DNA-directed DNA polymerase</keyword>
<dbReference type="InterPro" id="IPR057670">
    <property type="entry name" value="SH3_retrovirus"/>
</dbReference>
<dbReference type="Pfam" id="PF07727">
    <property type="entry name" value="RVT_2"/>
    <property type="match status" value="1"/>
</dbReference>
<dbReference type="PANTHER" id="PTHR42648:SF11">
    <property type="entry name" value="TRANSPOSON TY4-P GAG-POL POLYPROTEIN"/>
    <property type="match status" value="1"/>
</dbReference>
<evidence type="ECO:0000256" key="5">
    <source>
        <dbReference type="ARBA" id="ARBA00022842"/>
    </source>
</evidence>
<dbReference type="Proteomes" id="UP001151760">
    <property type="component" value="Unassembled WGS sequence"/>
</dbReference>
<feature type="domain" description="Integrase catalytic" evidence="12">
    <location>
        <begin position="1"/>
        <end position="157"/>
    </location>
</feature>
<dbReference type="Pfam" id="PF00665">
    <property type="entry name" value="rve"/>
    <property type="match status" value="1"/>
</dbReference>
<evidence type="ECO:0000259" key="12">
    <source>
        <dbReference type="PROSITE" id="PS50994"/>
    </source>
</evidence>
<keyword evidence="10" id="KW-0511">Multifunctional enzyme</keyword>
<keyword evidence="2" id="KW-0479">Metal-binding</keyword>
<keyword evidence="7" id="KW-0695">RNA-directed DNA polymerase</keyword>
<evidence type="ECO:0000256" key="4">
    <source>
        <dbReference type="ARBA" id="ARBA00022801"/>
    </source>
</evidence>
<reference evidence="13" key="1">
    <citation type="journal article" date="2022" name="Int. J. Mol. Sci.">
        <title>Draft Genome of Tanacetum Coccineum: Genomic Comparison of Closely Related Tanacetum-Family Plants.</title>
        <authorList>
            <person name="Yamashiro T."/>
            <person name="Shiraishi A."/>
            <person name="Nakayama K."/>
            <person name="Satake H."/>
        </authorList>
    </citation>
    <scope>NUCLEOTIDE SEQUENCE</scope>
</reference>
<keyword evidence="9" id="KW-0233">DNA recombination</keyword>
<evidence type="ECO:0000256" key="1">
    <source>
        <dbReference type="ARBA" id="ARBA00022722"/>
    </source>
</evidence>
<dbReference type="PROSITE" id="PS50994">
    <property type="entry name" value="INTEGRASE"/>
    <property type="match status" value="1"/>
</dbReference>
<evidence type="ECO:0000256" key="10">
    <source>
        <dbReference type="ARBA" id="ARBA00023268"/>
    </source>
</evidence>
<keyword evidence="1" id="KW-0540">Nuclease</keyword>
<dbReference type="InterPro" id="IPR012337">
    <property type="entry name" value="RNaseH-like_sf"/>
</dbReference>
<dbReference type="CDD" id="cd09272">
    <property type="entry name" value="RNase_HI_RT_Ty1"/>
    <property type="match status" value="1"/>
</dbReference>
<dbReference type="Pfam" id="PF25597">
    <property type="entry name" value="SH3_retrovirus"/>
    <property type="match status" value="1"/>
</dbReference>
<evidence type="ECO:0000256" key="6">
    <source>
        <dbReference type="ARBA" id="ARBA00022908"/>
    </source>
</evidence>
<evidence type="ECO:0000313" key="14">
    <source>
        <dbReference type="Proteomes" id="UP001151760"/>
    </source>
</evidence>
<gene>
    <name evidence="13" type="ORF">Tco_1055605</name>
</gene>
<keyword evidence="6" id="KW-0229">DNA integration</keyword>
<evidence type="ECO:0000256" key="9">
    <source>
        <dbReference type="ARBA" id="ARBA00023172"/>
    </source>
</evidence>
<evidence type="ECO:0000256" key="7">
    <source>
        <dbReference type="ARBA" id="ARBA00022918"/>
    </source>
</evidence>
<dbReference type="InterPro" id="IPR036397">
    <property type="entry name" value="RNaseH_sf"/>
</dbReference>
<comment type="caution">
    <text evidence="13">The sequence shown here is derived from an EMBL/GenBank/DDBJ whole genome shotgun (WGS) entry which is preliminary data.</text>
</comment>
<reference evidence="13" key="2">
    <citation type="submission" date="2022-01" db="EMBL/GenBank/DDBJ databases">
        <authorList>
            <person name="Yamashiro T."/>
            <person name="Shiraishi A."/>
            <person name="Satake H."/>
            <person name="Nakayama K."/>
        </authorList>
    </citation>
    <scope>NUCLEOTIDE SEQUENCE</scope>
</reference>
<keyword evidence="3" id="KW-0255">Endonuclease</keyword>
<dbReference type="InterPro" id="IPR013103">
    <property type="entry name" value="RVT_2"/>
</dbReference>
<feature type="compositionally biased region" description="Low complexity" evidence="11">
    <location>
        <begin position="276"/>
        <end position="297"/>
    </location>
</feature>
<dbReference type="EMBL" id="BQNB010019067">
    <property type="protein sequence ID" value="GJT81263.1"/>
    <property type="molecule type" value="Genomic_DNA"/>
</dbReference>
<keyword evidence="5" id="KW-0460">Magnesium</keyword>
<dbReference type="Gene3D" id="3.30.420.10">
    <property type="entry name" value="Ribonuclease H-like superfamily/Ribonuclease H"/>
    <property type="match status" value="1"/>
</dbReference>
<feature type="region of interest" description="Disordered" evidence="11">
    <location>
        <begin position="275"/>
        <end position="302"/>
    </location>
</feature>
<organism evidence="13 14">
    <name type="scientific">Tanacetum coccineum</name>
    <dbReference type="NCBI Taxonomy" id="301880"/>
    <lineage>
        <taxon>Eukaryota</taxon>
        <taxon>Viridiplantae</taxon>
        <taxon>Streptophyta</taxon>
        <taxon>Embryophyta</taxon>
        <taxon>Tracheophyta</taxon>
        <taxon>Spermatophyta</taxon>
        <taxon>Magnoliopsida</taxon>
        <taxon>eudicotyledons</taxon>
        <taxon>Gunneridae</taxon>
        <taxon>Pentapetalae</taxon>
        <taxon>asterids</taxon>
        <taxon>campanulids</taxon>
        <taxon>Asterales</taxon>
        <taxon>Asteraceae</taxon>
        <taxon>Asteroideae</taxon>
        <taxon>Anthemideae</taxon>
        <taxon>Anthemidinae</taxon>
        <taxon>Tanacetum</taxon>
    </lineage>
</organism>
<keyword evidence="4" id="KW-0378">Hydrolase</keyword>